<dbReference type="NCBIfam" id="TIGR01662">
    <property type="entry name" value="HAD-SF-IIIA"/>
    <property type="match status" value="1"/>
</dbReference>
<gene>
    <name evidence="1" type="ORF">ENV35_00200</name>
</gene>
<dbReference type="InterPro" id="IPR036412">
    <property type="entry name" value="HAD-like_sf"/>
</dbReference>
<dbReference type="InterPro" id="IPR006549">
    <property type="entry name" value="HAD-SF_hydro_IIIA"/>
</dbReference>
<dbReference type="GO" id="GO:0016791">
    <property type="term" value="F:phosphatase activity"/>
    <property type="evidence" value="ECO:0007669"/>
    <property type="project" value="InterPro"/>
</dbReference>
<dbReference type="SUPFAM" id="SSF56784">
    <property type="entry name" value="HAD-like"/>
    <property type="match status" value="1"/>
</dbReference>
<dbReference type="InterPro" id="IPR023214">
    <property type="entry name" value="HAD_sf"/>
</dbReference>
<dbReference type="EMBL" id="DTGA01000003">
    <property type="protein sequence ID" value="HGB30280.1"/>
    <property type="molecule type" value="Genomic_DNA"/>
</dbReference>
<comment type="caution">
    <text evidence="1">The sequence shown here is derived from an EMBL/GenBank/DDBJ whole genome shotgun (WGS) entry which is preliminary data.</text>
</comment>
<dbReference type="Gene3D" id="3.40.50.1000">
    <property type="entry name" value="HAD superfamily/HAD-like"/>
    <property type="match status" value="1"/>
</dbReference>
<dbReference type="GO" id="GO:0005975">
    <property type="term" value="P:carbohydrate metabolic process"/>
    <property type="evidence" value="ECO:0007669"/>
    <property type="project" value="InterPro"/>
</dbReference>
<evidence type="ECO:0000313" key="1">
    <source>
        <dbReference type="EMBL" id="HGB30280.1"/>
    </source>
</evidence>
<dbReference type="AlphaFoldDB" id="A0A7C3SM95"/>
<keyword evidence="1" id="KW-0378">Hydrolase</keyword>
<dbReference type="PANTHER" id="PTHR42891:SF1">
    <property type="entry name" value="D-GLYCERO-BETA-D-MANNO-HEPTOSE-1,7-BISPHOSPHATE 7-PHOSPHATASE"/>
    <property type="match status" value="1"/>
</dbReference>
<dbReference type="InterPro" id="IPR004446">
    <property type="entry name" value="Heptose_bisP_phosphatase"/>
</dbReference>
<name>A0A7C3SM95_9BACT</name>
<reference evidence="1" key="1">
    <citation type="journal article" date="2020" name="mSystems">
        <title>Genome- and Community-Level Interaction Insights into Carbon Utilization and Element Cycling Functions of Hydrothermarchaeota in Hydrothermal Sediment.</title>
        <authorList>
            <person name="Zhou Z."/>
            <person name="Liu Y."/>
            <person name="Xu W."/>
            <person name="Pan J."/>
            <person name="Luo Z.H."/>
            <person name="Li M."/>
        </authorList>
    </citation>
    <scope>NUCLEOTIDE SEQUENCE [LARGE SCALE GENOMIC DNA]</scope>
    <source>
        <strain evidence="1">SpSt-751</strain>
    </source>
</reference>
<sequence length="184" mass="21153">MKEGEKKIQKVNEKSSNDFLFSQNNFVYNLVRQPNDISYRKLNEATRRGYLVIVITNQRGIGKEIMSKNDFEKVMAKLNEELEKHGAHIDAYHYYPDVDDASPCRKPNIGMFLKAKEDFLDIYFKNSFVVGASWRDVEAGKKLGAKTILIGNNTSIQIKSDYVVNNLLEVVSIIEECYNESKND</sequence>
<protein>
    <submittedName>
        <fullName evidence="1">HAD-IIIA family hydrolase</fullName>
    </submittedName>
</protein>
<dbReference type="PANTHER" id="PTHR42891">
    <property type="entry name" value="D-GLYCERO-BETA-D-MANNO-HEPTOSE-1,7-BISPHOSPHATE 7-PHOSPHATASE"/>
    <property type="match status" value="1"/>
</dbReference>
<dbReference type="InterPro" id="IPR013954">
    <property type="entry name" value="PNK3P"/>
</dbReference>
<dbReference type="Pfam" id="PF08645">
    <property type="entry name" value="PNK3P"/>
    <property type="match status" value="1"/>
</dbReference>
<proteinExistence type="predicted"/>
<organism evidence="1">
    <name type="scientific">Dictyoglomus turgidum</name>
    <dbReference type="NCBI Taxonomy" id="513050"/>
    <lineage>
        <taxon>Bacteria</taxon>
        <taxon>Pseudomonadati</taxon>
        <taxon>Dictyoglomota</taxon>
        <taxon>Dictyoglomia</taxon>
        <taxon>Dictyoglomales</taxon>
        <taxon>Dictyoglomaceae</taxon>
        <taxon>Dictyoglomus</taxon>
    </lineage>
</organism>
<accession>A0A7C3SM95</accession>